<dbReference type="GO" id="GO:0016740">
    <property type="term" value="F:transferase activity"/>
    <property type="evidence" value="ECO:0007669"/>
    <property type="project" value="InterPro"/>
</dbReference>
<comment type="caution">
    <text evidence="5">The sequence shown here is derived from an EMBL/GenBank/DDBJ whole genome shotgun (WGS) entry which is preliminary data.</text>
</comment>
<evidence type="ECO:0000313" key="6">
    <source>
        <dbReference type="Proteomes" id="UP000630097"/>
    </source>
</evidence>
<dbReference type="InterPro" id="IPR021798">
    <property type="entry name" value="AftD_N"/>
</dbReference>
<evidence type="ECO:0000313" key="5">
    <source>
        <dbReference type="EMBL" id="GIG81735.1"/>
    </source>
</evidence>
<dbReference type="InterPro" id="IPR056997">
    <property type="entry name" value="CBM_AftD"/>
</dbReference>
<dbReference type="Pfam" id="PF11847">
    <property type="entry name" value="GT-C_AftD"/>
    <property type="match status" value="1"/>
</dbReference>
<dbReference type="InterPro" id="IPR008979">
    <property type="entry name" value="Galactose-bd-like_sf"/>
</dbReference>
<feature type="transmembrane region" description="Helical" evidence="2">
    <location>
        <begin position="380"/>
        <end position="397"/>
    </location>
</feature>
<feature type="transmembrane region" description="Helical" evidence="2">
    <location>
        <begin position="230"/>
        <end position="250"/>
    </location>
</feature>
<feature type="domain" description="Arabinofuranosyltransferase D third carbohydrate binding module" evidence="4">
    <location>
        <begin position="937"/>
        <end position="1036"/>
    </location>
</feature>
<dbReference type="Pfam" id="PF24607">
    <property type="entry name" value="CBM_AftD"/>
    <property type="match status" value="2"/>
</dbReference>
<name>A0A8J3PVC2_9ACTN</name>
<feature type="region of interest" description="Disordered" evidence="1">
    <location>
        <begin position="705"/>
        <end position="739"/>
    </location>
</feature>
<reference evidence="5 6" key="1">
    <citation type="submission" date="2021-01" db="EMBL/GenBank/DDBJ databases">
        <title>Whole genome shotgun sequence of Planotetraspora kaengkrachanensis NBRC 104272.</title>
        <authorList>
            <person name="Komaki H."/>
            <person name="Tamura T."/>
        </authorList>
    </citation>
    <scope>NUCLEOTIDE SEQUENCE [LARGE SCALE GENOMIC DNA]</scope>
    <source>
        <strain evidence="5 6">NBRC 104272</strain>
    </source>
</reference>
<dbReference type="SUPFAM" id="SSF49785">
    <property type="entry name" value="Galactose-binding domain-like"/>
    <property type="match status" value="2"/>
</dbReference>
<dbReference type="RefSeq" id="WP_203885084.1">
    <property type="nucleotide sequence ID" value="NZ_BAABHH010000019.1"/>
</dbReference>
<proteinExistence type="predicted"/>
<sequence>MTVANWIGQLAPEEADSYAERFRHRLRLLAGCLLLGAIAFNTATEKLIAETKLDMAVDPLRFLGRALHLWDDDYFGHLQNQAYGYLFPMGPFYALWLKLDMPAWNVQRLWMSFVLCAAFLGVVQLARALRIGTPNTRILAGLAYALAPHAQALIGINSSEFLPSAMMPWILLPLVRGAEGTTGPRRAAALSAIAFLLCGGVNATAELAVLVAPAVYLLTRARGPLRRRLMAWWCVLIAAVSFWWAVPLLVMGRYVFSFLPFIENATATTGVTSLTNVLRGTSSWLAFLSVDGRPWMAGAYQQAFSPWLIVVTVLLAGFGLAGLALRSLPERSFLLITLLVGVAIVAAGHASAIANPLNDAVVHALDGPLAAFRNLHKFDALIRLPVVLGLAGLLCLVKPRARLPLTAAGAAMVAATCVPIVAEGLAPSGSFTEIPGYWKQATTWLDENAGDQMVLAVPGSKRGEYQWGRPLDEPMQPLLTARWATHTIVPWGSAGSSRLMAAIDDRFASGQGSAGLTETLRRIGVGYLVVRNDLDRRTIGTAWPARVHQAIEDSPGITLVKQFGPGVGDRRSTIASGWLDQPYTALEIYRVEKAAPQVGTVPVAGALRVGGAPEALLDLAEQGLLSDDRPVILGDDPGASAIPAYDTVVTDTLRKTDVELSDLRQVAGATLTPGETASGPDLTDPAWERFQSTAQLLEIAGVRASSSEADATAMPNSRDPGRQPFAAVDGDRRTGWRSAGWKGPVGEWLEVTLTKPTDVPSVTLALDQAYIGPPPSQVAVETDTGTLLQSVTATAEPQRLAAPPGPTTRVRIRITKLAYEPKTKLGSRVGITELTIPGVSPGRTIVVPQAPGDSRGEAVVSFSRNGDVPACMRGSYVWACSAGLEIQGEDAYGFNRAYDSQGSGERTLSGQAVLTSRSEVERVTSLPGEPLAVTSSSTYTDDPATIARSAFDGDPATVWYADPLDRAPTLDVTLARPVTLSRIKVVFPDSSIGPPPVRLTLRGDGGTREGWVGRDGWIEFPPMKTGKLSIVFTASSSRPIEVNDVTIPGVQPLGALSGYPLRLPCGYGPTLSVDGAPVHTRIVDGTLADVLAGRPLSYEACENFNVLPGQTRLSASPQDPYRIRTAVIRRPGAVAPQPTVIQPVDVKEWTGWERRVEVDATAASYLVVNENFNDGWHASVAGRELAPARLDGWRQAWIVPAGTTGTVTMSYRPDGVYRAGLAAGAALVLLVVAAAAVPVRRRAAHPPAGPRGMRVKWLWPFVPLYGFWIGGLTGLAVLSALFAGTVLFRRVSAGEHARRGTVVVAVSRAISSAPAALASLALAGLSLAVGTALLRAESTAWGEPLSDLVPQLLCLPLLARLLANVPDDPAGVRAPRVPEPDGQVPQAASAAGRDTHLSGVP</sequence>
<feature type="transmembrane region" description="Helical" evidence="2">
    <location>
        <begin position="1216"/>
        <end position="1237"/>
    </location>
</feature>
<feature type="transmembrane region" description="Helical" evidence="2">
    <location>
        <begin position="192"/>
        <end position="218"/>
    </location>
</feature>
<feature type="transmembrane region" description="Helical" evidence="2">
    <location>
        <begin position="26"/>
        <end position="44"/>
    </location>
</feature>
<evidence type="ECO:0000256" key="2">
    <source>
        <dbReference type="SAM" id="Phobius"/>
    </source>
</evidence>
<feature type="transmembrane region" description="Helical" evidence="2">
    <location>
        <begin position="404"/>
        <end position="422"/>
    </location>
</feature>
<feature type="region of interest" description="Disordered" evidence="1">
    <location>
        <begin position="1371"/>
        <end position="1401"/>
    </location>
</feature>
<evidence type="ECO:0000259" key="4">
    <source>
        <dbReference type="Pfam" id="PF24607"/>
    </source>
</evidence>
<dbReference type="Gene3D" id="2.60.120.260">
    <property type="entry name" value="Galactose-binding domain-like"/>
    <property type="match status" value="1"/>
</dbReference>
<feature type="transmembrane region" description="Helical" evidence="2">
    <location>
        <begin position="304"/>
        <end position="325"/>
    </location>
</feature>
<keyword evidence="2" id="KW-0472">Membrane</keyword>
<keyword evidence="2" id="KW-1133">Transmembrane helix</keyword>
<evidence type="ECO:0000259" key="3">
    <source>
        <dbReference type="Pfam" id="PF11847"/>
    </source>
</evidence>
<feature type="transmembrane region" description="Helical" evidence="2">
    <location>
        <begin position="332"/>
        <end position="354"/>
    </location>
</feature>
<dbReference type="EMBL" id="BONV01000024">
    <property type="protein sequence ID" value="GIG81735.1"/>
    <property type="molecule type" value="Genomic_DNA"/>
</dbReference>
<evidence type="ECO:0000256" key="1">
    <source>
        <dbReference type="SAM" id="MobiDB-lite"/>
    </source>
</evidence>
<organism evidence="5 6">
    <name type="scientific">Planotetraspora kaengkrachanensis</name>
    <dbReference type="NCBI Taxonomy" id="575193"/>
    <lineage>
        <taxon>Bacteria</taxon>
        <taxon>Bacillati</taxon>
        <taxon>Actinomycetota</taxon>
        <taxon>Actinomycetes</taxon>
        <taxon>Streptosporangiales</taxon>
        <taxon>Streptosporangiaceae</taxon>
        <taxon>Planotetraspora</taxon>
    </lineage>
</organism>
<feature type="transmembrane region" description="Helical" evidence="2">
    <location>
        <begin position="1257"/>
        <end position="1282"/>
    </location>
</feature>
<dbReference type="Proteomes" id="UP000630097">
    <property type="component" value="Unassembled WGS sequence"/>
</dbReference>
<keyword evidence="2" id="KW-0812">Transmembrane</keyword>
<feature type="domain" description="Alpha-(1-&gt;3)-arabinofuranosyltransferase N-terminal GT-C" evidence="3">
    <location>
        <begin position="35"/>
        <end position="676"/>
    </location>
</feature>
<feature type="domain" description="Arabinofuranosyltransferase D third carbohydrate binding module" evidence="4">
    <location>
        <begin position="709"/>
        <end position="817"/>
    </location>
</feature>
<keyword evidence="6" id="KW-1185">Reference proteome</keyword>
<protein>
    <submittedName>
        <fullName evidence="5">Coagulation factor 5/8 type</fullName>
    </submittedName>
</protein>
<feature type="transmembrane region" description="Helical" evidence="2">
    <location>
        <begin position="109"/>
        <end position="126"/>
    </location>
</feature>
<accession>A0A8J3PVC2</accession>
<gene>
    <name evidence="5" type="ORF">Pka01_48620</name>
</gene>